<comment type="caution">
    <text evidence="9">The sequence shown here is derived from an EMBL/GenBank/DDBJ whole genome shotgun (WGS) entry which is preliminary data.</text>
</comment>
<keyword evidence="6" id="KW-0238">DNA-binding</keyword>
<dbReference type="GO" id="GO:0032259">
    <property type="term" value="P:methylation"/>
    <property type="evidence" value="ECO:0007669"/>
    <property type="project" value="UniProtKB-KW"/>
</dbReference>
<dbReference type="InterPro" id="IPR002052">
    <property type="entry name" value="DNA_methylase_N6_adenine_CS"/>
</dbReference>
<dbReference type="EMBL" id="JAZHFS010000003">
    <property type="protein sequence ID" value="MEF2111550.1"/>
    <property type="molecule type" value="Genomic_DNA"/>
</dbReference>
<dbReference type="PROSITE" id="PS00092">
    <property type="entry name" value="N6_MTASE"/>
    <property type="match status" value="1"/>
</dbReference>
<evidence type="ECO:0000256" key="2">
    <source>
        <dbReference type="ARBA" id="ARBA00022603"/>
    </source>
</evidence>
<proteinExistence type="predicted"/>
<keyword evidence="5" id="KW-0680">Restriction system</keyword>
<dbReference type="Pfam" id="PF07669">
    <property type="entry name" value="Eco57I"/>
    <property type="match status" value="1"/>
</dbReference>
<protein>
    <recommendedName>
        <fullName evidence="1">site-specific DNA-methyltransferase (adenine-specific)</fullName>
        <ecNumber evidence="1">2.1.1.72</ecNumber>
    </recommendedName>
</protein>
<evidence type="ECO:0000256" key="3">
    <source>
        <dbReference type="ARBA" id="ARBA00022679"/>
    </source>
</evidence>
<gene>
    <name evidence="9" type="ORF">SJI18_04420</name>
</gene>
<feature type="domain" description="Type II methyltransferase M.TaqI-like" evidence="8">
    <location>
        <begin position="86"/>
        <end position="211"/>
    </location>
</feature>
<evidence type="ECO:0000256" key="7">
    <source>
        <dbReference type="ARBA" id="ARBA00047942"/>
    </source>
</evidence>
<dbReference type="Proteomes" id="UP001498469">
    <property type="component" value="Unassembled WGS sequence"/>
</dbReference>
<evidence type="ECO:0000256" key="5">
    <source>
        <dbReference type="ARBA" id="ARBA00022747"/>
    </source>
</evidence>
<name>A0ABU7UJG1_9CLOT</name>
<dbReference type="InterPro" id="IPR050953">
    <property type="entry name" value="N4_N6_ade-DNA_methylase"/>
</dbReference>
<dbReference type="GO" id="GO:0008168">
    <property type="term" value="F:methyltransferase activity"/>
    <property type="evidence" value="ECO:0007669"/>
    <property type="project" value="UniProtKB-KW"/>
</dbReference>
<evidence type="ECO:0000313" key="9">
    <source>
        <dbReference type="EMBL" id="MEF2111550.1"/>
    </source>
</evidence>
<evidence type="ECO:0000256" key="4">
    <source>
        <dbReference type="ARBA" id="ARBA00022691"/>
    </source>
</evidence>
<evidence type="ECO:0000256" key="6">
    <source>
        <dbReference type="ARBA" id="ARBA00023125"/>
    </source>
</evidence>
<dbReference type="RefSeq" id="WP_216246963.1">
    <property type="nucleotide sequence ID" value="NZ_JAZHFS010000003.1"/>
</dbReference>
<dbReference type="PANTHER" id="PTHR33841:SF6">
    <property type="entry name" value="TYPE II METHYLTRANSFERASE M.HINDII"/>
    <property type="match status" value="1"/>
</dbReference>
<comment type="catalytic activity">
    <reaction evidence="7">
        <text>a 2'-deoxyadenosine in DNA + S-adenosyl-L-methionine = an N(6)-methyl-2'-deoxyadenosine in DNA + S-adenosyl-L-homocysteine + H(+)</text>
        <dbReference type="Rhea" id="RHEA:15197"/>
        <dbReference type="Rhea" id="RHEA-COMP:12418"/>
        <dbReference type="Rhea" id="RHEA-COMP:12419"/>
        <dbReference type="ChEBI" id="CHEBI:15378"/>
        <dbReference type="ChEBI" id="CHEBI:57856"/>
        <dbReference type="ChEBI" id="CHEBI:59789"/>
        <dbReference type="ChEBI" id="CHEBI:90615"/>
        <dbReference type="ChEBI" id="CHEBI:90616"/>
        <dbReference type="EC" id="2.1.1.72"/>
    </reaction>
</comment>
<dbReference type="EC" id="2.1.1.72" evidence="1"/>
<evidence type="ECO:0000256" key="1">
    <source>
        <dbReference type="ARBA" id="ARBA00011900"/>
    </source>
</evidence>
<evidence type="ECO:0000313" key="10">
    <source>
        <dbReference type="Proteomes" id="UP001498469"/>
    </source>
</evidence>
<dbReference type="PANTHER" id="PTHR33841">
    <property type="entry name" value="DNA METHYLTRANSFERASE YEEA-RELATED"/>
    <property type="match status" value="1"/>
</dbReference>
<keyword evidence="10" id="KW-1185">Reference proteome</keyword>
<reference evidence="9 10" key="1">
    <citation type="submission" date="2023-11" db="EMBL/GenBank/DDBJ databases">
        <title>Draft genome sequence of a psychrophilic Clostridium strain from permafrost water brine.</title>
        <authorList>
            <person name="Shcherbakova V.A."/>
            <person name="Trubitsyn V.E."/>
            <person name="Zakharyuk A.G."/>
        </authorList>
    </citation>
    <scope>NUCLEOTIDE SEQUENCE [LARGE SCALE GENOMIC DNA]</scope>
    <source>
        <strain evidence="9 10">14F</strain>
    </source>
</reference>
<keyword evidence="2 9" id="KW-0489">Methyltransferase</keyword>
<keyword evidence="3" id="KW-0808">Transferase</keyword>
<accession>A0ABU7UJG1</accession>
<organism evidence="9 10">
    <name type="scientific">Clostridium frigoriphilum</name>
    <dbReference type="NCBI Taxonomy" id="443253"/>
    <lineage>
        <taxon>Bacteria</taxon>
        <taxon>Bacillati</taxon>
        <taxon>Bacillota</taxon>
        <taxon>Clostridia</taxon>
        <taxon>Eubacteriales</taxon>
        <taxon>Clostridiaceae</taxon>
        <taxon>Clostridium</taxon>
    </lineage>
</organism>
<dbReference type="InterPro" id="IPR011639">
    <property type="entry name" value="MethylTrfase_TaqI-like_dom"/>
</dbReference>
<keyword evidence="4" id="KW-0949">S-adenosyl-L-methionine</keyword>
<sequence>MDSRCQQYTSENISNEMLNMIDYNENLHGKKVIENSCGEGHILKLVVERYILDGKRNGHSNARIKHGLENDIYGAEIVVETYKICVKNLEQVANKYGIKNVKWKVDNKDVLKKPFDITFDYVVGNPPYISYKNLEEKVRSFIKNNFETCELGKPDYCYAFIENAINYLKDGGKMVYLIPNSIFKNVFAKKLREMIVGHLVEIFDYPNQKLFSNALTSSAVMVLHKNRNLHEFQYSDITKNITYNINKSILNDKWIFTEQNLSDNGEKVLFSDSFKASITIATQRNKVFVVDSETKIRLNLERGSLRNGISPRNKSSNNKEYIIFPYMVRNNAALKFQEEEYKKKYPNTYQYLVQNREELNKRQADESAQWFEYGRSQAIQNMNRRKLLISTVVTNKVNVYLIGPKEVPYSGIYIIAKANNNLDIARRILESEDFFNYVIKIGTPASGKSVRITADDINKFKFLRRGFVS</sequence>
<evidence type="ECO:0000259" key="8">
    <source>
        <dbReference type="Pfam" id="PF07669"/>
    </source>
</evidence>